<feature type="compositionally biased region" description="Acidic residues" evidence="3">
    <location>
        <begin position="317"/>
        <end position="326"/>
    </location>
</feature>
<dbReference type="EMBL" id="LR899013">
    <property type="protein sequence ID" value="CAD7089921.1"/>
    <property type="molecule type" value="Genomic_DNA"/>
</dbReference>
<dbReference type="Gene3D" id="2.130.10.10">
    <property type="entry name" value="YVTN repeat-like/Quinoprotein amine dehydrogenase"/>
    <property type="match status" value="2"/>
</dbReference>
<feature type="compositionally biased region" description="Basic residues" evidence="3">
    <location>
        <begin position="366"/>
        <end position="376"/>
    </location>
</feature>
<keyword evidence="2" id="KW-0853">WD repeat</keyword>
<dbReference type="InterPro" id="IPR051959">
    <property type="entry name" value="PAK1-Kinase_Regulator"/>
</dbReference>
<feature type="region of interest" description="Disordered" evidence="3">
    <location>
        <begin position="317"/>
        <end position="443"/>
    </location>
</feature>
<evidence type="ECO:0000256" key="1">
    <source>
        <dbReference type="ARBA" id="ARBA00045213"/>
    </source>
</evidence>
<organism evidence="4 5">
    <name type="scientific">Hermetia illucens</name>
    <name type="common">Black soldier fly</name>
    <dbReference type="NCBI Taxonomy" id="343691"/>
    <lineage>
        <taxon>Eukaryota</taxon>
        <taxon>Metazoa</taxon>
        <taxon>Ecdysozoa</taxon>
        <taxon>Arthropoda</taxon>
        <taxon>Hexapoda</taxon>
        <taxon>Insecta</taxon>
        <taxon>Pterygota</taxon>
        <taxon>Neoptera</taxon>
        <taxon>Endopterygota</taxon>
        <taxon>Diptera</taxon>
        <taxon>Brachycera</taxon>
        <taxon>Stratiomyomorpha</taxon>
        <taxon>Stratiomyidae</taxon>
        <taxon>Hermetiinae</taxon>
        <taxon>Hermetia</taxon>
    </lineage>
</organism>
<dbReference type="FunCoup" id="A0A7R8V0L9">
    <property type="interactions" value="1678"/>
</dbReference>
<dbReference type="SMART" id="SM00320">
    <property type="entry name" value="WD40"/>
    <property type="match status" value="6"/>
</dbReference>
<feature type="repeat" description="WD" evidence="2">
    <location>
        <begin position="245"/>
        <end position="284"/>
    </location>
</feature>
<comment type="function">
    <text evidence="1">Negatively regulates the PAK1 kinase. PAK1 is a member of the PAK kinase family, which has been shown to play a positive role in the regulation of signaling pathways involving MAPK8 and RELA. PAK1 exists as an inactive homodimer, which is activated by binding of small GTPases such as CDC42 to an N-terminal regulatory domain. PAK1IP1 also binds to the N-terminus of PAK1, and inhibits the specific activation of PAK1 by CDC42. May be involved in ribosomal large subunit assembly.</text>
</comment>
<dbReference type="InterPro" id="IPR001680">
    <property type="entry name" value="WD40_rpt"/>
</dbReference>
<feature type="repeat" description="WD" evidence="2">
    <location>
        <begin position="73"/>
        <end position="101"/>
    </location>
</feature>
<gene>
    <name evidence="4" type="ORF">HERILL_LOCUS12439</name>
</gene>
<keyword evidence="5" id="KW-1185">Reference proteome</keyword>
<evidence type="ECO:0000256" key="2">
    <source>
        <dbReference type="PROSITE-ProRule" id="PRU00221"/>
    </source>
</evidence>
<name>A0A7R8V0L9_HERIL</name>
<feature type="compositionally biased region" description="Acidic residues" evidence="3">
    <location>
        <begin position="345"/>
        <end position="354"/>
    </location>
</feature>
<dbReference type="AlphaFoldDB" id="A0A7R8V0L9"/>
<proteinExistence type="predicted"/>
<dbReference type="PANTHER" id="PTHR44675:SF1">
    <property type="entry name" value="P21-ACTIVATED PROTEIN KINASE-INTERACTING PROTEIN 1"/>
    <property type="match status" value="1"/>
</dbReference>
<reference evidence="4 5" key="1">
    <citation type="submission" date="2020-11" db="EMBL/GenBank/DDBJ databases">
        <authorList>
            <person name="Wallbank WR R."/>
            <person name="Pardo Diaz C."/>
            <person name="Kozak K."/>
            <person name="Martin S."/>
            <person name="Jiggins C."/>
            <person name="Moest M."/>
            <person name="Warren A I."/>
            <person name="Generalovic N T."/>
            <person name="Byers J.R.P. K."/>
            <person name="Montejo-Kovacevich G."/>
            <person name="Yen C E."/>
        </authorList>
    </citation>
    <scope>NUCLEOTIDE SEQUENCE [LARGE SCALE GENOMIC DNA]</scope>
</reference>
<dbReference type="InterPro" id="IPR036322">
    <property type="entry name" value="WD40_repeat_dom_sf"/>
</dbReference>
<accession>A0A7R8V0L9</accession>
<dbReference type="InParanoid" id="A0A7R8V0L9"/>
<dbReference type="InterPro" id="IPR015943">
    <property type="entry name" value="WD40/YVTN_repeat-like_dom_sf"/>
</dbReference>
<dbReference type="Proteomes" id="UP000594454">
    <property type="component" value="Chromosome 5"/>
</dbReference>
<evidence type="ECO:0000313" key="5">
    <source>
        <dbReference type="Proteomes" id="UP000594454"/>
    </source>
</evidence>
<dbReference type="OMA" id="GYIKMWR"/>
<protein>
    <recommendedName>
        <fullName evidence="6">P21-activated protein kinase-interacting protein 1-like</fullName>
    </recommendedName>
</protein>
<feature type="compositionally biased region" description="Basic and acidic residues" evidence="3">
    <location>
        <begin position="355"/>
        <end position="365"/>
    </location>
</feature>
<evidence type="ECO:0008006" key="6">
    <source>
        <dbReference type="Google" id="ProtNLM"/>
    </source>
</evidence>
<dbReference type="PROSITE" id="PS50082">
    <property type="entry name" value="WD_REPEATS_2"/>
    <property type="match status" value="3"/>
</dbReference>
<dbReference type="SUPFAM" id="SSF50978">
    <property type="entry name" value="WD40 repeat-like"/>
    <property type="match status" value="1"/>
</dbReference>
<dbReference type="OrthoDB" id="308449at2759"/>
<feature type="repeat" description="WD" evidence="2">
    <location>
        <begin position="33"/>
        <end position="72"/>
    </location>
</feature>
<sequence length="443" mass="49432">MANLVEIIVGTYEEFILGYKVENDKTLTQSFATRSHTGSIRCVAVKEHYVASGGADDRIFIYDMKTRKEAQILHHHEGTVNALAFTPDASHLLTGADDGKMCAVRVSTWQVEGSWKKAHGGSPVTHISCHPSGKLALTLGNDQTLRTWNLIKGRLAYTTNLKTKAELGRTPDCLFWSPDGDHFTITGTRVIEIWSVKTAGIVKEIKCESKPVSVCWMDEQRIVVGFEDGNLWIFDFKAKAEPAVQEAHKQRVKAIAYVNDILATASSSGEVSLWKVKTKDNSIAKITSTNIGCRPTCLALLDLTQFGDDYALKLEDEEADEEVSDEQPDKNSRSKVQSVGNVIIEMEEDDEEDTPEKSNNDSGKEKTKRKKKQKKSNKQEDVEDEVVVKKKQKKGNKEAASSDGETSPEKVAHQKKRKFNEEDSNQETVAVPKKHKKKKPKQI</sequence>
<evidence type="ECO:0000313" key="4">
    <source>
        <dbReference type="EMBL" id="CAD7089921.1"/>
    </source>
</evidence>
<evidence type="ECO:0000256" key="3">
    <source>
        <dbReference type="SAM" id="MobiDB-lite"/>
    </source>
</evidence>
<feature type="compositionally biased region" description="Basic residues" evidence="3">
    <location>
        <begin position="432"/>
        <end position="443"/>
    </location>
</feature>
<dbReference type="Pfam" id="PF00400">
    <property type="entry name" value="WD40"/>
    <property type="match status" value="3"/>
</dbReference>
<dbReference type="PANTHER" id="PTHR44675">
    <property type="entry name" value="PAK1 INTERACTING PROTEIN 1"/>
    <property type="match status" value="1"/>
</dbReference>